<evidence type="ECO:0000313" key="8">
    <source>
        <dbReference type="Proteomes" id="UP000239480"/>
    </source>
</evidence>
<dbReference type="GO" id="GO:0009007">
    <property type="term" value="F:site-specific DNA-methyltransferase (adenine-specific) activity"/>
    <property type="evidence" value="ECO:0007669"/>
    <property type="project" value="UniProtKB-EC"/>
</dbReference>
<dbReference type="InterPro" id="IPR001091">
    <property type="entry name" value="RM_Methyltransferase"/>
</dbReference>
<organism evidence="7 8">
    <name type="scientific">Aliiruegeria haliotis</name>
    <dbReference type="NCBI Taxonomy" id="1280846"/>
    <lineage>
        <taxon>Bacteria</taxon>
        <taxon>Pseudomonadati</taxon>
        <taxon>Pseudomonadota</taxon>
        <taxon>Alphaproteobacteria</taxon>
        <taxon>Rhodobacterales</taxon>
        <taxon>Roseobacteraceae</taxon>
        <taxon>Aliiruegeria</taxon>
    </lineage>
</organism>
<feature type="region of interest" description="Disordered" evidence="5">
    <location>
        <begin position="1"/>
        <end position="21"/>
    </location>
</feature>
<dbReference type="InterPro" id="IPR029063">
    <property type="entry name" value="SAM-dependent_MTases_sf"/>
</dbReference>
<dbReference type="SUPFAM" id="SSF53335">
    <property type="entry name" value="S-adenosyl-L-methionine-dependent methyltransferases"/>
    <property type="match status" value="1"/>
</dbReference>
<reference evidence="7 8" key="1">
    <citation type="submission" date="2018-03" db="EMBL/GenBank/DDBJ databases">
        <title>Genomic Encyclopedia of Archaeal and Bacterial Type Strains, Phase II (KMG-II): from individual species to whole genera.</title>
        <authorList>
            <person name="Goeker M."/>
        </authorList>
    </citation>
    <scope>NUCLEOTIDE SEQUENCE [LARGE SCALE GENOMIC DNA]</scope>
    <source>
        <strain evidence="7 8">DSM 29328</strain>
    </source>
</reference>
<sequence>KQTTLWQIANRDQDAETVHGTQKPVECMRRPILNNSDPGQAVYEPFMGSGTTLIAAETTNRTCLGVELNPAYVDVAVERWQAFTGKDAVHEVSGVSFSELQAERVEANK</sequence>
<evidence type="ECO:0000256" key="5">
    <source>
        <dbReference type="SAM" id="MobiDB-lite"/>
    </source>
</evidence>
<feature type="domain" description="DNA methylase N-4/N-6" evidence="6">
    <location>
        <begin position="4"/>
        <end position="78"/>
    </location>
</feature>
<comment type="catalytic activity">
    <reaction evidence="4">
        <text>a 2'-deoxyadenosine in DNA + S-adenosyl-L-methionine = an N(6)-methyl-2'-deoxyadenosine in DNA + S-adenosyl-L-homocysteine + H(+)</text>
        <dbReference type="Rhea" id="RHEA:15197"/>
        <dbReference type="Rhea" id="RHEA-COMP:12418"/>
        <dbReference type="Rhea" id="RHEA-COMP:12419"/>
        <dbReference type="ChEBI" id="CHEBI:15378"/>
        <dbReference type="ChEBI" id="CHEBI:57856"/>
        <dbReference type="ChEBI" id="CHEBI:59789"/>
        <dbReference type="ChEBI" id="CHEBI:90615"/>
        <dbReference type="ChEBI" id="CHEBI:90616"/>
        <dbReference type="EC" id="2.1.1.72"/>
    </reaction>
</comment>
<dbReference type="Pfam" id="PF01555">
    <property type="entry name" value="N6_N4_Mtase"/>
    <property type="match status" value="1"/>
</dbReference>
<evidence type="ECO:0000256" key="2">
    <source>
        <dbReference type="ARBA" id="ARBA00022603"/>
    </source>
</evidence>
<evidence type="ECO:0000256" key="3">
    <source>
        <dbReference type="ARBA" id="ARBA00022679"/>
    </source>
</evidence>
<protein>
    <recommendedName>
        <fullName evidence="1">site-specific DNA-methyltransferase (adenine-specific)</fullName>
        <ecNumber evidence="1">2.1.1.72</ecNumber>
    </recommendedName>
</protein>
<dbReference type="AlphaFoldDB" id="A0A2T0RF12"/>
<dbReference type="RefSeq" id="WP_146136764.1">
    <property type="nucleotide sequence ID" value="NZ_PVTD01000018.1"/>
</dbReference>
<evidence type="ECO:0000256" key="4">
    <source>
        <dbReference type="ARBA" id="ARBA00047942"/>
    </source>
</evidence>
<dbReference type="GO" id="GO:0003677">
    <property type="term" value="F:DNA binding"/>
    <property type="evidence" value="ECO:0007669"/>
    <property type="project" value="InterPro"/>
</dbReference>
<evidence type="ECO:0000256" key="1">
    <source>
        <dbReference type="ARBA" id="ARBA00011900"/>
    </source>
</evidence>
<dbReference type="GO" id="GO:0008170">
    <property type="term" value="F:N-methyltransferase activity"/>
    <property type="evidence" value="ECO:0007669"/>
    <property type="project" value="InterPro"/>
</dbReference>
<dbReference type="Gene3D" id="3.40.50.150">
    <property type="entry name" value="Vaccinia Virus protein VP39"/>
    <property type="match status" value="1"/>
</dbReference>
<dbReference type="InterPro" id="IPR002941">
    <property type="entry name" value="DNA_methylase_N4/N6"/>
</dbReference>
<gene>
    <name evidence="7" type="ORF">CLV78_1181</name>
</gene>
<keyword evidence="2 7" id="KW-0489">Methyltransferase</keyword>
<keyword evidence="3" id="KW-0808">Transferase</keyword>
<proteinExistence type="predicted"/>
<comment type="caution">
    <text evidence="7">The sequence shown here is derived from an EMBL/GenBank/DDBJ whole genome shotgun (WGS) entry which is preliminary data.</text>
</comment>
<keyword evidence="8" id="KW-1185">Reference proteome</keyword>
<evidence type="ECO:0000313" key="7">
    <source>
        <dbReference type="EMBL" id="PRY19758.1"/>
    </source>
</evidence>
<dbReference type="EC" id="2.1.1.72" evidence="1"/>
<name>A0A2T0RF12_9RHOB</name>
<evidence type="ECO:0000259" key="6">
    <source>
        <dbReference type="Pfam" id="PF01555"/>
    </source>
</evidence>
<feature type="non-terminal residue" evidence="7">
    <location>
        <position position="1"/>
    </location>
</feature>
<accession>A0A2T0RF12</accession>
<dbReference type="PRINTS" id="PR00508">
    <property type="entry name" value="S21N4MTFRASE"/>
</dbReference>
<dbReference type="GO" id="GO:0032259">
    <property type="term" value="P:methylation"/>
    <property type="evidence" value="ECO:0007669"/>
    <property type="project" value="UniProtKB-KW"/>
</dbReference>
<dbReference type="Proteomes" id="UP000239480">
    <property type="component" value="Unassembled WGS sequence"/>
</dbReference>
<dbReference type="EMBL" id="PVTD01000018">
    <property type="protein sequence ID" value="PRY19758.1"/>
    <property type="molecule type" value="Genomic_DNA"/>
</dbReference>